<dbReference type="Pfam" id="PF00173">
    <property type="entry name" value="Cyt-b5"/>
    <property type="match status" value="1"/>
</dbReference>
<name>A0A6J6EV75_9ZZZZ</name>
<dbReference type="AlphaFoldDB" id="A0A6J6EV75"/>
<feature type="region of interest" description="Disordered" evidence="4">
    <location>
        <begin position="165"/>
        <end position="188"/>
    </location>
</feature>
<dbReference type="InterPro" id="IPR036400">
    <property type="entry name" value="Cyt_B5-like_heme/steroid_sf"/>
</dbReference>
<dbReference type="InterPro" id="IPR051872">
    <property type="entry name" value="Cytochrome_b5/Flavoprotein_Rdt"/>
</dbReference>
<feature type="compositionally biased region" description="Low complexity" evidence="4">
    <location>
        <begin position="166"/>
        <end position="184"/>
    </location>
</feature>
<dbReference type="InterPro" id="IPR001199">
    <property type="entry name" value="Cyt_B5-like_heme/steroid-bd"/>
</dbReference>
<proteinExistence type="predicted"/>
<evidence type="ECO:0000256" key="4">
    <source>
        <dbReference type="SAM" id="MobiDB-lite"/>
    </source>
</evidence>
<reference evidence="6" key="1">
    <citation type="submission" date="2020-05" db="EMBL/GenBank/DDBJ databases">
        <authorList>
            <person name="Chiriac C."/>
            <person name="Salcher M."/>
            <person name="Ghai R."/>
            <person name="Kavagutti S V."/>
        </authorList>
    </citation>
    <scope>NUCLEOTIDE SEQUENCE</scope>
</reference>
<evidence type="ECO:0000256" key="2">
    <source>
        <dbReference type="ARBA" id="ARBA00022723"/>
    </source>
</evidence>
<dbReference type="GO" id="GO:0004128">
    <property type="term" value="F:cytochrome-b5 reductase activity, acting on NAD(P)H"/>
    <property type="evidence" value="ECO:0007669"/>
    <property type="project" value="TreeGrafter"/>
</dbReference>
<sequence>MRKILISALLLALIAPVSASAHQPVTIADTEISAARGPLLVDGTISFAVRAGFTKSGQKKGFRFNLKEGEQLNFEYLIIDKAPENRLKNAQLPQVVITAPNGSKTTVRFNERSKFSYSGTNYLYLYRNKSVGQSGTYNVDITAKARAAITLVVGEKEIPGDVVRGAAATRKPSPSATPTSSSSALTMEQVKKNNTARSCWSVINGNVYNLTTWISSHPGGDDEIIRLCGIDGTKVFSSKHGGDGQVMSRLNSFLLGKLST</sequence>
<gene>
    <name evidence="6" type="ORF">UFOPK1747_00530</name>
</gene>
<dbReference type="PANTHER" id="PTHR46237:SF1">
    <property type="entry name" value="CYTOCHROME B5 REDUCTASE 4"/>
    <property type="match status" value="1"/>
</dbReference>
<evidence type="ECO:0000256" key="3">
    <source>
        <dbReference type="ARBA" id="ARBA00023004"/>
    </source>
</evidence>
<evidence type="ECO:0000256" key="1">
    <source>
        <dbReference type="ARBA" id="ARBA00022617"/>
    </source>
</evidence>
<dbReference type="SMART" id="SM01117">
    <property type="entry name" value="Cyt-b5"/>
    <property type="match status" value="1"/>
</dbReference>
<accession>A0A6J6EV75</accession>
<keyword evidence="1" id="KW-0349">Heme</keyword>
<dbReference type="GO" id="GO:0005737">
    <property type="term" value="C:cytoplasm"/>
    <property type="evidence" value="ECO:0007669"/>
    <property type="project" value="TreeGrafter"/>
</dbReference>
<keyword evidence="2" id="KW-0479">Metal-binding</keyword>
<organism evidence="6">
    <name type="scientific">freshwater metagenome</name>
    <dbReference type="NCBI Taxonomy" id="449393"/>
    <lineage>
        <taxon>unclassified sequences</taxon>
        <taxon>metagenomes</taxon>
        <taxon>ecological metagenomes</taxon>
    </lineage>
</organism>
<dbReference type="PANTHER" id="PTHR46237">
    <property type="entry name" value="CYTOCHROME B5 REDUCTASE 4 FAMILY MEMBER"/>
    <property type="match status" value="1"/>
</dbReference>
<keyword evidence="3" id="KW-0408">Iron</keyword>
<protein>
    <submittedName>
        <fullName evidence="6">Unannotated protein</fullName>
    </submittedName>
</protein>
<evidence type="ECO:0000313" key="6">
    <source>
        <dbReference type="EMBL" id="CAB4580452.1"/>
    </source>
</evidence>
<dbReference type="Gene3D" id="3.10.120.10">
    <property type="entry name" value="Cytochrome b5-like heme/steroid binding domain"/>
    <property type="match status" value="1"/>
</dbReference>
<feature type="domain" description="Cytochrome b5 heme-binding" evidence="5">
    <location>
        <begin position="182"/>
        <end position="259"/>
    </location>
</feature>
<dbReference type="PROSITE" id="PS50255">
    <property type="entry name" value="CYTOCHROME_B5_2"/>
    <property type="match status" value="1"/>
</dbReference>
<evidence type="ECO:0000259" key="5">
    <source>
        <dbReference type="PROSITE" id="PS50255"/>
    </source>
</evidence>
<dbReference type="SUPFAM" id="SSF55856">
    <property type="entry name" value="Cytochrome b5-like heme/steroid binding domain"/>
    <property type="match status" value="1"/>
</dbReference>
<dbReference type="GO" id="GO:0046872">
    <property type="term" value="F:metal ion binding"/>
    <property type="evidence" value="ECO:0007669"/>
    <property type="project" value="UniProtKB-KW"/>
</dbReference>
<dbReference type="EMBL" id="CAEZTV010000066">
    <property type="protein sequence ID" value="CAB4580452.1"/>
    <property type="molecule type" value="Genomic_DNA"/>
</dbReference>
<dbReference type="GO" id="GO:0020037">
    <property type="term" value="F:heme binding"/>
    <property type="evidence" value="ECO:0007669"/>
    <property type="project" value="TreeGrafter"/>
</dbReference>